<evidence type="ECO:0000313" key="2">
    <source>
        <dbReference type="Proteomes" id="UP000245081"/>
    </source>
</evidence>
<dbReference type="RefSeq" id="WP_146187151.1">
    <property type="nucleotide sequence ID" value="NZ_BDOQ01000007.1"/>
</dbReference>
<dbReference type="Proteomes" id="UP000245081">
    <property type="component" value="Unassembled WGS sequence"/>
</dbReference>
<evidence type="ECO:0000313" key="1">
    <source>
        <dbReference type="EMBL" id="GBG14255.1"/>
    </source>
</evidence>
<keyword evidence="2" id="KW-1185">Reference proteome</keyword>
<dbReference type="InterPro" id="IPR027417">
    <property type="entry name" value="P-loop_NTPase"/>
</dbReference>
<organism evidence="1 2">
    <name type="scientific">Novimethylophilus kurashikiensis</name>
    <dbReference type="NCBI Taxonomy" id="1825523"/>
    <lineage>
        <taxon>Bacteria</taxon>
        <taxon>Pseudomonadati</taxon>
        <taxon>Pseudomonadota</taxon>
        <taxon>Betaproteobacteria</taxon>
        <taxon>Nitrosomonadales</taxon>
        <taxon>Methylophilaceae</taxon>
        <taxon>Novimethylophilus</taxon>
    </lineage>
</organism>
<proteinExistence type="predicted"/>
<dbReference type="AlphaFoldDB" id="A0A2R5F894"/>
<reference evidence="1 2" key="1">
    <citation type="journal article" date="2018" name="Environ. Microbiol.">
        <title>Isolation and genomic characterization of Novimethylophilus kurashikiensis gen. nov. sp. nov., a new lanthanide-dependent methylotrophic species of Methylophilaceae.</title>
        <authorList>
            <person name="Lv H."/>
            <person name="Sahin N."/>
            <person name="Tani A."/>
        </authorList>
    </citation>
    <scope>NUCLEOTIDE SEQUENCE [LARGE SCALE GENOMIC DNA]</scope>
    <source>
        <strain evidence="1 2">La2-4</strain>
    </source>
</reference>
<protein>
    <submittedName>
        <fullName evidence="1">GntR family transcriptional regulator</fullName>
    </submittedName>
</protein>
<dbReference type="OrthoDB" id="5401711at2"/>
<gene>
    <name evidence="1" type="ORF">NMK_1820</name>
</gene>
<dbReference type="Pfam" id="PF21448">
    <property type="entry name" value="DNMK"/>
    <property type="match status" value="1"/>
</dbReference>
<dbReference type="InterPro" id="IPR048444">
    <property type="entry name" value="DNMK"/>
</dbReference>
<dbReference type="Gene3D" id="3.40.50.300">
    <property type="entry name" value="P-loop containing nucleotide triphosphate hydrolases"/>
    <property type="match status" value="2"/>
</dbReference>
<accession>A0A2R5F894</accession>
<comment type="caution">
    <text evidence="1">The sequence shown here is derived from an EMBL/GenBank/DDBJ whole genome shotgun (WGS) entry which is preliminary data.</text>
</comment>
<dbReference type="EMBL" id="BDOQ01000007">
    <property type="protein sequence ID" value="GBG14255.1"/>
    <property type="molecule type" value="Genomic_DNA"/>
</dbReference>
<sequence>MRSILGLTGLRGSGKDTVAKMLLANGWKRLSFGDAIYIEVSEAYGVSIDFLQNRDTKELPLERMALKYCTNLEFVDVFLADAGYKKSLRRALNEDKVLARPGMRRRLKKALSKPLSPRKVLQIWGTEYRRVVYRDDYWREQVRLAIVAEPNTNFVITDVRYPDEGEMLRNMGASIARVSRPGLGGADDPGLQHQSETMMLNYPVDTTFINEEGAQGLAKLEAVVHNTLLPTLAKAA</sequence>
<dbReference type="SUPFAM" id="SSF52540">
    <property type="entry name" value="P-loop containing nucleoside triphosphate hydrolases"/>
    <property type="match status" value="1"/>
</dbReference>
<name>A0A2R5F894_9PROT</name>